<name>A0A2J7YVQ2_STRMQ</name>
<keyword evidence="2" id="KW-0812">Transmembrane</keyword>
<keyword evidence="2" id="KW-1133">Transmembrane helix</keyword>
<dbReference type="EMBL" id="LJIW01000002">
    <property type="protein sequence ID" value="PNG92102.1"/>
    <property type="molecule type" value="Genomic_DNA"/>
</dbReference>
<protein>
    <recommendedName>
        <fullName evidence="5">Sugar kinase</fullName>
    </recommendedName>
</protein>
<gene>
    <name evidence="3" type="ORF">SMF913_27567</name>
</gene>
<evidence type="ECO:0000256" key="2">
    <source>
        <dbReference type="SAM" id="Phobius"/>
    </source>
</evidence>
<feature type="compositionally biased region" description="Gly residues" evidence="1">
    <location>
        <begin position="47"/>
        <end position="63"/>
    </location>
</feature>
<feature type="transmembrane region" description="Helical" evidence="2">
    <location>
        <begin position="87"/>
        <end position="106"/>
    </location>
</feature>
<dbReference type="AlphaFoldDB" id="A0A2J7YVQ2"/>
<feature type="compositionally biased region" description="Gly residues" evidence="1">
    <location>
        <begin position="71"/>
        <end position="82"/>
    </location>
</feature>
<organism evidence="3 4">
    <name type="scientific">Streptomyces malaysiensis</name>
    <dbReference type="NCBI Taxonomy" id="92644"/>
    <lineage>
        <taxon>Bacteria</taxon>
        <taxon>Bacillati</taxon>
        <taxon>Actinomycetota</taxon>
        <taxon>Actinomycetes</taxon>
        <taxon>Kitasatosporales</taxon>
        <taxon>Streptomycetaceae</taxon>
        <taxon>Streptomyces</taxon>
        <taxon>Streptomyces violaceusniger group</taxon>
    </lineage>
</organism>
<evidence type="ECO:0008006" key="5">
    <source>
        <dbReference type="Google" id="ProtNLM"/>
    </source>
</evidence>
<proteinExistence type="predicted"/>
<feature type="region of interest" description="Disordered" evidence="1">
    <location>
        <begin position="1"/>
        <end position="83"/>
    </location>
</feature>
<dbReference type="Proteomes" id="UP000236520">
    <property type="component" value="Unassembled WGS sequence"/>
</dbReference>
<keyword evidence="2" id="KW-0472">Membrane</keyword>
<evidence type="ECO:0000256" key="1">
    <source>
        <dbReference type="SAM" id="MobiDB-lite"/>
    </source>
</evidence>
<comment type="caution">
    <text evidence="3">The sequence shown here is derived from an EMBL/GenBank/DDBJ whole genome shotgun (WGS) entry which is preliminary data.</text>
</comment>
<accession>A0A2J7YVQ2</accession>
<evidence type="ECO:0000313" key="4">
    <source>
        <dbReference type="Proteomes" id="UP000236520"/>
    </source>
</evidence>
<dbReference type="RefSeq" id="WP_250850906.1">
    <property type="nucleotide sequence ID" value="NZ_LJIW01000002.1"/>
</dbReference>
<sequence length="251" mass="25944">MTAAEQHPGPAMPPADGVRPTDGMRPADGVRPTDGMRPGGPTPSGPASGGPAPGGPAPGGLTPGGPTPGGPTSGGPTPGGGRPPRRWLKALVVFLLIAIPAGYLVISALQSRNGGEDKAEAASAKGLSAGYPTRVQRRIYDVPVPPYSKKVAFYETNSWKVSSLYVQFVTDRDGLDAFLAKIGTRRSALAEGEVTITGDQAKKVGWQVGAAGHDWAGMVLKQKDPQPKLRITVKFDSPAHPKVYVVSTVTP</sequence>
<evidence type="ECO:0000313" key="3">
    <source>
        <dbReference type="EMBL" id="PNG92102.1"/>
    </source>
</evidence>
<keyword evidence="4" id="KW-1185">Reference proteome</keyword>
<reference evidence="3 4" key="1">
    <citation type="submission" date="2015-09" db="EMBL/GenBank/DDBJ databases">
        <title>Genome sequence, genome mining and natural product profiling of a biocontrol bacterium Streptomyces malaysiensis F913.</title>
        <authorList>
            <person name="Xu Y."/>
            <person name="Wei J."/>
            <person name="Xie J."/>
            <person name="Li T."/>
            <person name="Zhou Z."/>
        </authorList>
    </citation>
    <scope>NUCLEOTIDE SEQUENCE [LARGE SCALE GENOMIC DNA]</scope>
    <source>
        <strain evidence="3 4">F913</strain>
    </source>
</reference>